<evidence type="ECO:0000313" key="1">
    <source>
        <dbReference type="EMBL" id="MEJ8814280.1"/>
    </source>
</evidence>
<dbReference type="Proteomes" id="UP001365846">
    <property type="component" value="Unassembled WGS sequence"/>
</dbReference>
<dbReference type="Gene3D" id="3.20.10.10">
    <property type="entry name" value="D-amino Acid Aminotransferase, subunit A, domain 2"/>
    <property type="match status" value="1"/>
</dbReference>
<evidence type="ECO:0000313" key="2">
    <source>
        <dbReference type="Proteomes" id="UP001365846"/>
    </source>
</evidence>
<dbReference type="EMBL" id="JBBKZU010000012">
    <property type="protein sequence ID" value="MEJ8814280.1"/>
    <property type="molecule type" value="Genomic_DNA"/>
</dbReference>
<keyword evidence="2" id="KW-1185">Reference proteome</keyword>
<proteinExistence type="predicted"/>
<dbReference type="InterPro" id="IPR036038">
    <property type="entry name" value="Aminotransferase-like"/>
</dbReference>
<gene>
    <name evidence="1" type="ORF">WKW77_24560</name>
</gene>
<organism evidence="1 2">
    <name type="scientific">Variovorax ureilyticus</name>
    <dbReference type="NCBI Taxonomy" id="1836198"/>
    <lineage>
        <taxon>Bacteria</taxon>
        <taxon>Pseudomonadati</taxon>
        <taxon>Pseudomonadota</taxon>
        <taxon>Betaproteobacteria</taxon>
        <taxon>Burkholderiales</taxon>
        <taxon>Comamonadaceae</taxon>
        <taxon>Variovorax</taxon>
    </lineage>
</organism>
<accession>A0ABU8VMR5</accession>
<protein>
    <submittedName>
        <fullName evidence="1">Uncharacterized protein</fullName>
    </submittedName>
</protein>
<name>A0ABU8VMR5_9BURK</name>
<dbReference type="InterPro" id="IPR043132">
    <property type="entry name" value="BCAT-like_C"/>
</dbReference>
<dbReference type="RefSeq" id="WP_340359512.1">
    <property type="nucleotide sequence ID" value="NZ_JBBKZU010000012.1"/>
</dbReference>
<sequence length="60" mass="6476">MAAFELILPGIGRAQTLAAGRIAEKIIRVEELALAEGIAFLNSLRGWIDVQLDVGCPNRN</sequence>
<dbReference type="SUPFAM" id="SSF56752">
    <property type="entry name" value="D-aminoacid aminotransferase-like PLP-dependent enzymes"/>
    <property type="match status" value="1"/>
</dbReference>
<comment type="caution">
    <text evidence="1">The sequence shown here is derived from an EMBL/GenBank/DDBJ whole genome shotgun (WGS) entry which is preliminary data.</text>
</comment>
<reference evidence="1 2" key="1">
    <citation type="submission" date="2024-03" db="EMBL/GenBank/DDBJ databases">
        <title>Novel species of the genus Variovorax.</title>
        <authorList>
            <person name="Liu Q."/>
            <person name="Xin Y.-H."/>
        </authorList>
    </citation>
    <scope>NUCLEOTIDE SEQUENCE [LARGE SCALE GENOMIC DNA]</scope>
    <source>
        <strain evidence="1 2">KACC 18899</strain>
    </source>
</reference>